<dbReference type="AlphaFoldDB" id="A0A395J4W4"/>
<reference evidence="1 2" key="1">
    <citation type="submission" date="2018-06" db="EMBL/GenBank/DDBJ databases">
        <title>Genome Sequence of the Brown Rot Fungal Pathogen Monilinia fructigena.</title>
        <authorList>
            <person name="Landi L."/>
            <person name="De Miccolis Angelini R.M."/>
            <person name="Pollastro S."/>
            <person name="Abate D."/>
            <person name="Faretra F."/>
            <person name="Romanazzi G."/>
        </authorList>
    </citation>
    <scope>NUCLEOTIDE SEQUENCE [LARGE SCALE GENOMIC DNA]</scope>
    <source>
        <strain evidence="1 2">Mfrg269</strain>
    </source>
</reference>
<dbReference type="EMBL" id="QKRW01000005">
    <property type="protein sequence ID" value="RAL66703.1"/>
    <property type="molecule type" value="Genomic_DNA"/>
</dbReference>
<gene>
    <name evidence="1" type="ORF">DID88_007487</name>
</gene>
<sequence>MENNGVNDLEAQEALAREFQPALEGPLVGEKKSSLEIAEEYAKADPIYVSKTSALPQKIFSLPTDSWRWKLWMAGGWFLLLRNFTEVGE</sequence>
<evidence type="ECO:0000313" key="2">
    <source>
        <dbReference type="Proteomes" id="UP000249056"/>
    </source>
</evidence>
<evidence type="ECO:0000313" key="1">
    <source>
        <dbReference type="EMBL" id="RAL66703.1"/>
    </source>
</evidence>
<name>A0A395J4W4_9HELO</name>
<protein>
    <submittedName>
        <fullName evidence="1">Uncharacterized protein</fullName>
    </submittedName>
</protein>
<dbReference type="Proteomes" id="UP000249056">
    <property type="component" value="Unassembled WGS sequence"/>
</dbReference>
<comment type="caution">
    <text evidence="1">The sequence shown here is derived from an EMBL/GenBank/DDBJ whole genome shotgun (WGS) entry which is preliminary data.</text>
</comment>
<dbReference type="OrthoDB" id="18915at2759"/>
<organism evidence="1 2">
    <name type="scientific">Monilinia fructigena</name>
    <dbReference type="NCBI Taxonomy" id="38457"/>
    <lineage>
        <taxon>Eukaryota</taxon>
        <taxon>Fungi</taxon>
        <taxon>Dikarya</taxon>
        <taxon>Ascomycota</taxon>
        <taxon>Pezizomycotina</taxon>
        <taxon>Leotiomycetes</taxon>
        <taxon>Helotiales</taxon>
        <taxon>Sclerotiniaceae</taxon>
        <taxon>Monilinia</taxon>
    </lineage>
</organism>
<keyword evidence="2" id="KW-1185">Reference proteome</keyword>
<proteinExistence type="predicted"/>
<accession>A0A395J4W4</accession>